<keyword evidence="3 7" id="KW-0347">Helicase</keyword>
<dbReference type="InterPro" id="IPR038718">
    <property type="entry name" value="SNF2-like_sf"/>
</dbReference>
<dbReference type="InterPro" id="IPR000330">
    <property type="entry name" value="SNF2_N"/>
</dbReference>
<feature type="domain" description="Helicase C-terminal" evidence="6">
    <location>
        <begin position="478"/>
        <end position="644"/>
    </location>
</feature>
<dbReference type="EMBL" id="AVPL01000022">
    <property type="protein sequence ID" value="KGN41189.1"/>
    <property type="molecule type" value="Genomic_DNA"/>
</dbReference>
<evidence type="ECO:0000256" key="1">
    <source>
        <dbReference type="ARBA" id="ARBA00022741"/>
    </source>
</evidence>
<dbReference type="CDD" id="cd18011">
    <property type="entry name" value="DEXDc_RapA"/>
    <property type="match status" value="1"/>
</dbReference>
<dbReference type="Pfam" id="PF00176">
    <property type="entry name" value="SNF2-rel_dom"/>
    <property type="match status" value="1"/>
</dbReference>
<dbReference type="GO" id="GO:0005524">
    <property type="term" value="F:ATP binding"/>
    <property type="evidence" value="ECO:0007669"/>
    <property type="project" value="UniProtKB-KW"/>
</dbReference>
<dbReference type="RefSeq" id="WP_035937045.1">
    <property type="nucleotide sequence ID" value="NZ_AVPL01000022.1"/>
</dbReference>
<dbReference type="GO" id="GO:0016787">
    <property type="term" value="F:hydrolase activity"/>
    <property type="evidence" value="ECO:0007669"/>
    <property type="project" value="UniProtKB-KW"/>
</dbReference>
<dbReference type="InterPro" id="IPR057342">
    <property type="entry name" value="DEXDc_RapA"/>
</dbReference>
<keyword evidence="4" id="KW-0067">ATP-binding</keyword>
<organism evidence="7 8">
    <name type="scientific">Knoellia aerolata DSM 18566</name>
    <dbReference type="NCBI Taxonomy" id="1385519"/>
    <lineage>
        <taxon>Bacteria</taxon>
        <taxon>Bacillati</taxon>
        <taxon>Actinomycetota</taxon>
        <taxon>Actinomycetes</taxon>
        <taxon>Micrococcales</taxon>
        <taxon>Intrasporangiaceae</taxon>
        <taxon>Knoellia</taxon>
    </lineage>
</organism>
<dbReference type="SUPFAM" id="SSF52540">
    <property type="entry name" value="P-loop containing nucleoside triphosphate hydrolases"/>
    <property type="match status" value="1"/>
</dbReference>
<dbReference type="InterPro" id="IPR049730">
    <property type="entry name" value="SNF2/RAD54-like_C"/>
</dbReference>
<dbReference type="STRING" id="1385519.N801_08895"/>
<dbReference type="InterPro" id="IPR001650">
    <property type="entry name" value="Helicase_C-like"/>
</dbReference>
<dbReference type="CDD" id="cd18793">
    <property type="entry name" value="SF2_C_SNF"/>
    <property type="match status" value="1"/>
</dbReference>
<dbReference type="PROSITE" id="PS51194">
    <property type="entry name" value="HELICASE_CTER"/>
    <property type="match status" value="1"/>
</dbReference>
<dbReference type="SMART" id="SM00487">
    <property type="entry name" value="DEXDc"/>
    <property type="match status" value="1"/>
</dbReference>
<dbReference type="Gene3D" id="3.40.50.300">
    <property type="entry name" value="P-loop containing nucleotide triphosphate hydrolases"/>
    <property type="match status" value="1"/>
</dbReference>
<accession>A0A0A0JWV2</accession>
<gene>
    <name evidence="7" type="ORF">N801_08895</name>
</gene>
<evidence type="ECO:0000313" key="8">
    <source>
        <dbReference type="Proteomes" id="UP000030013"/>
    </source>
</evidence>
<keyword evidence="2" id="KW-0378">Hydrolase</keyword>
<dbReference type="Pfam" id="PF00271">
    <property type="entry name" value="Helicase_C"/>
    <property type="match status" value="1"/>
</dbReference>
<dbReference type="Gene3D" id="3.40.50.10810">
    <property type="entry name" value="Tandem AAA-ATPase domain"/>
    <property type="match status" value="1"/>
</dbReference>
<comment type="caution">
    <text evidence="7">The sequence shown here is derived from an EMBL/GenBank/DDBJ whole genome shotgun (WGS) entry which is preliminary data.</text>
</comment>
<sequence length="964" mass="104328">MSVTTDQTTTRYAVGSLVHARGRDWVVLPESDATLLVLRPLGGGEDDIAGVLTDYEEVRPATFAPPSPTDLGDDRSARLLRDALRIGFRSTGGPFRCLAGLAVSPRPYQLVPLLLALRQETVRLLIADDVGIGKTVEAGLVAAEMLAQGSARGLTVLCPPSLATQWQQELSQKFGLDAELVLPGTVRRLERGLAGDESIFTRHPVTVVSTDFIKSESRRHEFLRAAPDLVIVDEAHGSVNDDNGRGSSGRTQRYRLLRDLADDDQRHLVLVTATPHSGNEGAFRNLIGLLDTDLAGVDLSSEQGRRALAQHLVQRRRADIRHYLQQETQFPKDRQIQERSYLLTPSHRDLFDDVLAYVRGQVQDTSGTKLEQRVRWWSALSLLRAMASSPAAAKATLATRSASALAESVRVADDLGRAEVLDLAEDEALDGADATPGAMTDGEPTSRGRRTLKQLQERAEALQARPQDDAKLALLVAEIKKLLKDKEAGDAGFHPIVFCRFIQTAHYVTDALRTAFPKAAVEVVTGELAADERSARVAELVERAGAGPKVLVATDCLSEGVNLQEDFQAVIHYDLAWNPTRHEQREGRVDRFGQPSDVVRALLLYGEDTGIDGIILDVLLRKHEAIRKDLGISVAVPPQSDQVLAALLEGVLMRGANHEQMTLDLGVMPQAKGLEDDWRSSAEEERKSRSRFAQATIHPEEVQAALDAARAAMGEPADVRSFVAGALRELGADVVTEDAKGMTVDIANTPVGLRDALRAKGTSITFSADLPAPKGAAVLQRTDPTVAGLARFILDGALDAQISDEQRPARRCGMIATHGVDQITTALLLRLRTHVTLPGRDGERTHVAEEAKIVAFSGSPTSPRWLDPDEVDQLMTALPDANVARDVAVNTMAAVLKAVPTLEPELVRVAHQVAEDLRSAHVTVRTAARGDRVGRLATHGLDVTPELPADLLGVYVFRPAGGVA</sequence>
<dbReference type="SMART" id="SM00490">
    <property type="entry name" value="HELICc"/>
    <property type="match status" value="1"/>
</dbReference>
<dbReference type="PANTHER" id="PTHR45766:SF6">
    <property type="entry name" value="SWI_SNF-RELATED MATRIX-ASSOCIATED ACTIN-DEPENDENT REGULATOR OF CHROMATIN SUBFAMILY A-LIKE PROTEIN 1"/>
    <property type="match status" value="1"/>
</dbReference>
<dbReference type="GO" id="GO:0004386">
    <property type="term" value="F:helicase activity"/>
    <property type="evidence" value="ECO:0007669"/>
    <property type="project" value="UniProtKB-KW"/>
</dbReference>
<dbReference type="eggNOG" id="COG0553">
    <property type="taxonomic scope" value="Bacteria"/>
</dbReference>
<evidence type="ECO:0000259" key="6">
    <source>
        <dbReference type="PROSITE" id="PS51194"/>
    </source>
</evidence>
<dbReference type="Proteomes" id="UP000030013">
    <property type="component" value="Unassembled WGS sequence"/>
</dbReference>
<feature type="domain" description="Helicase ATP-binding" evidence="5">
    <location>
        <begin position="115"/>
        <end position="293"/>
    </location>
</feature>
<evidence type="ECO:0000256" key="2">
    <source>
        <dbReference type="ARBA" id="ARBA00022801"/>
    </source>
</evidence>
<evidence type="ECO:0000256" key="3">
    <source>
        <dbReference type="ARBA" id="ARBA00022806"/>
    </source>
</evidence>
<dbReference type="PROSITE" id="PS51192">
    <property type="entry name" value="HELICASE_ATP_BIND_1"/>
    <property type="match status" value="1"/>
</dbReference>
<dbReference type="AlphaFoldDB" id="A0A0A0JWV2"/>
<dbReference type="PANTHER" id="PTHR45766">
    <property type="entry name" value="DNA ANNEALING HELICASE AND ENDONUCLEASE ZRANB3 FAMILY MEMBER"/>
    <property type="match status" value="1"/>
</dbReference>
<keyword evidence="8" id="KW-1185">Reference proteome</keyword>
<evidence type="ECO:0000259" key="5">
    <source>
        <dbReference type="PROSITE" id="PS51192"/>
    </source>
</evidence>
<name>A0A0A0JWV2_9MICO</name>
<evidence type="ECO:0000256" key="4">
    <source>
        <dbReference type="ARBA" id="ARBA00022840"/>
    </source>
</evidence>
<protein>
    <submittedName>
        <fullName evidence="7">Helicase</fullName>
    </submittedName>
</protein>
<evidence type="ECO:0000313" key="7">
    <source>
        <dbReference type="EMBL" id="KGN41189.1"/>
    </source>
</evidence>
<dbReference type="InterPro" id="IPR027417">
    <property type="entry name" value="P-loop_NTPase"/>
</dbReference>
<proteinExistence type="predicted"/>
<dbReference type="OrthoDB" id="9814088at2"/>
<reference evidence="7 8" key="1">
    <citation type="submission" date="2013-08" db="EMBL/GenBank/DDBJ databases">
        <title>The genome sequence of Knoellia aerolata.</title>
        <authorList>
            <person name="Zhu W."/>
            <person name="Wang G."/>
        </authorList>
    </citation>
    <scope>NUCLEOTIDE SEQUENCE [LARGE SCALE GENOMIC DNA]</scope>
    <source>
        <strain evidence="7 8">DSM 18566</strain>
    </source>
</reference>
<keyword evidence="1" id="KW-0547">Nucleotide-binding</keyword>
<dbReference type="InterPro" id="IPR014001">
    <property type="entry name" value="Helicase_ATP-bd"/>
</dbReference>